<name>A0A0G0PZY4_UNCC2</name>
<keyword evidence="1" id="KW-1133">Transmembrane helix</keyword>
<keyword evidence="1" id="KW-0472">Membrane</keyword>
<protein>
    <submittedName>
        <fullName evidence="2">Uncharacterized protein</fullName>
    </submittedName>
</protein>
<dbReference type="PATRIC" id="fig|1618345.3.peg.270"/>
<feature type="transmembrane region" description="Helical" evidence="1">
    <location>
        <begin position="9"/>
        <end position="30"/>
    </location>
</feature>
<proteinExistence type="predicted"/>
<dbReference type="STRING" id="1618345.UT18_C0005G0021"/>
<sequence length="160" mass="18094">MGNDIIKKYILPASIGIGLLVVSFFVYSTVMDYITTNKVKDAATTFVAKWGNFDDESSQKYLDSIKPLVTDVLYKDYLLNADALKKMQAEYGPPTGSEIKITNNTTSVVKNDDNSYTVKITIDRVLIPKEMNLKSKERVEIKLVKKDRWLIDNVSSTKLE</sequence>
<comment type="caution">
    <text evidence="2">The sequence shown here is derived from an EMBL/GenBank/DDBJ whole genome shotgun (WGS) entry which is preliminary data.</text>
</comment>
<evidence type="ECO:0000256" key="1">
    <source>
        <dbReference type="SAM" id="Phobius"/>
    </source>
</evidence>
<accession>A0A0G0PZY4</accession>
<evidence type="ECO:0000313" key="3">
    <source>
        <dbReference type="Proteomes" id="UP000034207"/>
    </source>
</evidence>
<evidence type="ECO:0000313" key="2">
    <source>
        <dbReference type="EMBL" id="KKQ95011.1"/>
    </source>
</evidence>
<organism evidence="2 3">
    <name type="scientific">candidate division CPR2 bacterium GW2011_GWC2_39_10</name>
    <dbReference type="NCBI Taxonomy" id="1618345"/>
    <lineage>
        <taxon>Bacteria</taxon>
        <taxon>Bacteria division CPR2</taxon>
    </lineage>
</organism>
<gene>
    <name evidence="2" type="ORF">UT18_C0005G0021</name>
</gene>
<keyword evidence="1" id="KW-0812">Transmembrane</keyword>
<dbReference type="EMBL" id="LBVV01000005">
    <property type="protein sequence ID" value="KKQ95011.1"/>
    <property type="molecule type" value="Genomic_DNA"/>
</dbReference>
<reference evidence="2" key="1">
    <citation type="journal article" date="2015" name="Nature">
        <title>rRNA introns, odd ribosomes, and small enigmatic genomes across a large radiation of phyla.</title>
        <authorList>
            <person name="Brown C.T."/>
            <person name="Hug L.A."/>
            <person name="Thomas B.C."/>
            <person name="Sharon I."/>
            <person name="Castelle C.J."/>
            <person name="Singh A."/>
            <person name="Wilkins M.J."/>
            <person name="Williams K.H."/>
            <person name="Banfield J.F."/>
        </authorList>
    </citation>
    <scope>NUCLEOTIDE SEQUENCE [LARGE SCALE GENOMIC DNA]</scope>
</reference>
<dbReference type="Proteomes" id="UP000034207">
    <property type="component" value="Unassembled WGS sequence"/>
</dbReference>
<dbReference type="AlphaFoldDB" id="A0A0G0PZY4"/>